<dbReference type="Proteomes" id="UP000183255">
    <property type="component" value="Unassembled WGS sequence"/>
</dbReference>
<dbReference type="EMBL" id="FNDZ01000018">
    <property type="protein sequence ID" value="SDJ39644.1"/>
    <property type="molecule type" value="Genomic_DNA"/>
</dbReference>
<proteinExistence type="predicted"/>
<evidence type="ECO:0000313" key="2">
    <source>
        <dbReference type="Proteomes" id="UP000183255"/>
    </source>
</evidence>
<evidence type="ECO:0000313" key="1">
    <source>
        <dbReference type="EMBL" id="SDJ39644.1"/>
    </source>
</evidence>
<dbReference type="RefSeq" id="WP_031577597.1">
    <property type="nucleotide sequence ID" value="NZ_DAMANS010000060.1"/>
</dbReference>
<dbReference type="AlphaFoldDB" id="A0A1G8TE22"/>
<name>A0A1G8TE22_9CLOT</name>
<protein>
    <submittedName>
        <fullName evidence="1">Uncharacterized protein</fullName>
    </submittedName>
</protein>
<organism evidence="1 2">
    <name type="scientific">Proteiniclasticum ruminis</name>
    <dbReference type="NCBI Taxonomy" id="398199"/>
    <lineage>
        <taxon>Bacteria</taxon>
        <taxon>Bacillati</taxon>
        <taxon>Bacillota</taxon>
        <taxon>Clostridia</taxon>
        <taxon>Eubacteriales</taxon>
        <taxon>Clostridiaceae</taxon>
        <taxon>Proteiniclasticum</taxon>
    </lineage>
</organism>
<accession>A0A1G8TE22</accession>
<reference evidence="1 2" key="1">
    <citation type="submission" date="2016-10" db="EMBL/GenBank/DDBJ databases">
        <authorList>
            <person name="de Groot N.N."/>
        </authorList>
    </citation>
    <scope>NUCLEOTIDE SEQUENCE [LARGE SCALE GENOMIC DNA]</scope>
    <source>
        <strain evidence="1 2">CGMCC 1.5058</strain>
    </source>
</reference>
<sequence length="149" mass="16501">MRSCRGSTLFEMLIALGLFSSILLIGGAQVPKGVSGSREESAVIYMGALNEELRTAAETMKSRKLGARKGYLLHIDHLQRIEKRTYMAPGIEVFFSGYSYPDAIANTSFTFKYYGISAISGKVSFYEDGKQQQSLMIHLGTMTLDVRNP</sequence>
<gene>
    <name evidence="1" type="ORF">SAMN05421804_11813</name>
</gene>